<evidence type="ECO:0000256" key="2">
    <source>
        <dbReference type="ARBA" id="ARBA00022679"/>
    </source>
</evidence>
<evidence type="ECO:0000256" key="1">
    <source>
        <dbReference type="ARBA" id="ARBA00022527"/>
    </source>
</evidence>
<dbReference type="PROSITE" id="PS00108">
    <property type="entry name" value="PROTEIN_KINASE_ST"/>
    <property type="match status" value="1"/>
</dbReference>
<keyword evidence="9" id="KW-1185">Reference proteome</keyword>
<evidence type="ECO:0000256" key="4">
    <source>
        <dbReference type="ARBA" id="ARBA00022777"/>
    </source>
</evidence>
<dbReference type="PANTHER" id="PTHR45646:SF8">
    <property type="entry name" value="PROTEIN KINASE DOMAIN-CONTAINING PROTEIN"/>
    <property type="match status" value="1"/>
</dbReference>
<evidence type="ECO:0000313" key="8">
    <source>
        <dbReference type="EMBL" id="CAP28651.2"/>
    </source>
</evidence>
<dbReference type="GeneID" id="8590745"/>
<keyword evidence="2" id="KW-0808">Transferase</keyword>
<comment type="similarity">
    <text evidence="6">Belongs to the protein kinase superfamily. CMGC Ser/Thr protein kinase family. Lammer subfamily.</text>
</comment>
<keyword evidence="3" id="KW-0547">Nucleotide-binding</keyword>
<keyword evidence="1" id="KW-0723">Serine/threonine-protein kinase</keyword>
<dbReference type="CTD" id="8590745"/>
<dbReference type="KEGG" id="cbr:CBG_08914"/>
<gene>
    <name evidence="8" type="ORF">CBG08914</name>
    <name evidence="8" type="ORF">CBG_08914</name>
</gene>
<name>A8X7P0_CAEBR</name>
<dbReference type="InParanoid" id="A8X7P0"/>
<keyword evidence="5" id="KW-0067">ATP-binding</keyword>
<dbReference type="GO" id="GO:0005634">
    <property type="term" value="C:nucleus"/>
    <property type="evidence" value="ECO:0000318"/>
    <property type="project" value="GO_Central"/>
</dbReference>
<evidence type="ECO:0000256" key="6">
    <source>
        <dbReference type="ARBA" id="ARBA00037966"/>
    </source>
</evidence>
<dbReference type="InterPro" id="IPR051175">
    <property type="entry name" value="CLK_kinases"/>
</dbReference>
<dbReference type="eggNOG" id="KOG0671">
    <property type="taxonomic scope" value="Eukaryota"/>
</dbReference>
<evidence type="ECO:0000313" key="9">
    <source>
        <dbReference type="Proteomes" id="UP000008549"/>
    </source>
</evidence>
<organism evidence="8 9">
    <name type="scientific">Caenorhabditis briggsae</name>
    <dbReference type="NCBI Taxonomy" id="6238"/>
    <lineage>
        <taxon>Eukaryota</taxon>
        <taxon>Metazoa</taxon>
        <taxon>Ecdysozoa</taxon>
        <taxon>Nematoda</taxon>
        <taxon>Chromadorea</taxon>
        <taxon>Rhabditida</taxon>
        <taxon>Rhabditina</taxon>
        <taxon>Rhabditomorpha</taxon>
        <taxon>Rhabditoidea</taxon>
        <taxon>Rhabditidae</taxon>
        <taxon>Peloderinae</taxon>
        <taxon>Caenorhabditis</taxon>
    </lineage>
</organism>
<dbReference type="InterPro" id="IPR000719">
    <property type="entry name" value="Prot_kinase_dom"/>
</dbReference>
<dbReference type="RefSeq" id="XP_045093871.1">
    <property type="nucleotide sequence ID" value="XM_045240770.1"/>
</dbReference>
<dbReference type="GO" id="GO:0004674">
    <property type="term" value="F:protein serine/threonine kinase activity"/>
    <property type="evidence" value="ECO:0000318"/>
    <property type="project" value="GO_Central"/>
</dbReference>
<dbReference type="Gene3D" id="1.10.510.10">
    <property type="entry name" value="Transferase(Phosphotransferase) domain 1"/>
    <property type="match status" value="2"/>
</dbReference>
<dbReference type="InterPro" id="IPR011009">
    <property type="entry name" value="Kinase-like_dom_sf"/>
</dbReference>
<evidence type="ECO:0000256" key="3">
    <source>
        <dbReference type="ARBA" id="ARBA00022741"/>
    </source>
</evidence>
<reference evidence="8 9" key="2">
    <citation type="journal article" date="2011" name="PLoS Genet.">
        <title>Caenorhabditis briggsae recombinant inbred line genotypes reveal inter-strain incompatibility and the evolution of recombination.</title>
        <authorList>
            <person name="Ross J.A."/>
            <person name="Koboldt D.C."/>
            <person name="Staisch J.E."/>
            <person name="Chamberlin H.M."/>
            <person name="Gupta B.P."/>
            <person name="Miller R.D."/>
            <person name="Baird S.E."/>
            <person name="Haag E.S."/>
        </authorList>
    </citation>
    <scope>NUCLEOTIDE SEQUENCE [LARGE SCALE GENOMIC DNA]</scope>
    <source>
        <strain evidence="8 9">AF16</strain>
    </source>
</reference>
<sequence length="313" mass="35733">MQQNDQLSPGYGYEPPVFDRSTIPESLQLTNGERYSVRGLFGRGGFSTVYRAYQRITQDPHINLLSLHSSGKLINPPRGCSEDVIITEPCGPSIRDIMTRASMDAGYGQMATFSISDIKQIGRQIGEALFHLEKLQIYHLDIKAANVTFTNTNVKYKVDSNSTIPIITMSELQIKLIDYGNSMSHWAPGTARPMLAQPQNSRAPEVFMAIFTHQSGASQNEKQQSQFEYMVSTMNATIPEEMIEMSRHGRRCQLNFDFLKNRQENNNQDLLMNLMREDTDLPLFEFLKFVLIFNPTQRPSFEEVLNHEFLTNF</sequence>
<dbReference type="AlphaFoldDB" id="A8X7P0"/>
<feature type="domain" description="Protein kinase" evidence="7">
    <location>
        <begin position="1"/>
        <end position="310"/>
    </location>
</feature>
<dbReference type="Proteomes" id="UP000008549">
    <property type="component" value="Unassembled WGS sequence"/>
</dbReference>
<dbReference type="GO" id="GO:0043484">
    <property type="term" value="P:regulation of RNA splicing"/>
    <property type="evidence" value="ECO:0000318"/>
    <property type="project" value="GO_Central"/>
</dbReference>
<evidence type="ECO:0000256" key="5">
    <source>
        <dbReference type="ARBA" id="ARBA00022840"/>
    </source>
</evidence>
<dbReference type="GO" id="GO:0005524">
    <property type="term" value="F:ATP binding"/>
    <property type="evidence" value="ECO:0007669"/>
    <property type="project" value="UniProtKB-KW"/>
</dbReference>
<dbReference type="InterPro" id="IPR008271">
    <property type="entry name" value="Ser/Thr_kinase_AS"/>
</dbReference>
<dbReference type="SMART" id="SM00220">
    <property type="entry name" value="S_TKc"/>
    <property type="match status" value="1"/>
</dbReference>
<protein>
    <submittedName>
        <fullName evidence="8">Protein CBG08914</fullName>
    </submittedName>
</protein>
<keyword evidence="4" id="KW-0418">Kinase</keyword>
<proteinExistence type="inferred from homology"/>
<dbReference type="HOGENOM" id="CLU_049954_1_0_1"/>
<dbReference type="PANTHER" id="PTHR45646">
    <property type="entry name" value="SERINE/THREONINE-PROTEIN KINASE DOA-RELATED"/>
    <property type="match status" value="1"/>
</dbReference>
<dbReference type="Pfam" id="PF00069">
    <property type="entry name" value="Pkinase"/>
    <property type="match status" value="1"/>
</dbReference>
<evidence type="ECO:0000259" key="7">
    <source>
        <dbReference type="PROSITE" id="PS50011"/>
    </source>
</evidence>
<dbReference type="PROSITE" id="PS50011">
    <property type="entry name" value="PROTEIN_KINASE_DOM"/>
    <property type="match status" value="1"/>
</dbReference>
<dbReference type="EMBL" id="HE601213">
    <property type="protein sequence ID" value="CAP28651.2"/>
    <property type="molecule type" value="Genomic_DNA"/>
</dbReference>
<dbReference type="SUPFAM" id="SSF56112">
    <property type="entry name" value="Protein kinase-like (PK-like)"/>
    <property type="match status" value="1"/>
</dbReference>
<reference evidence="8 9" key="1">
    <citation type="journal article" date="2003" name="PLoS Biol.">
        <title>The genome sequence of Caenorhabditis briggsae: a platform for comparative genomics.</title>
        <authorList>
            <person name="Stein L.D."/>
            <person name="Bao Z."/>
            <person name="Blasiar D."/>
            <person name="Blumenthal T."/>
            <person name="Brent M.R."/>
            <person name="Chen N."/>
            <person name="Chinwalla A."/>
            <person name="Clarke L."/>
            <person name="Clee C."/>
            <person name="Coghlan A."/>
            <person name="Coulson A."/>
            <person name="D'Eustachio P."/>
            <person name="Fitch D.H."/>
            <person name="Fulton L.A."/>
            <person name="Fulton R.E."/>
            <person name="Griffiths-Jones S."/>
            <person name="Harris T.W."/>
            <person name="Hillier L.W."/>
            <person name="Kamath R."/>
            <person name="Kuwabara P.E."/>
            <person name="Mardis E.R."/>
            <person name="Marra M.A."/>
            <person name="Miner T.L."/>
            <person name="Minx P."/>
            <person name="Mullikin J.C."/>
            <person name="Plumb R.W."/>
            <person name="Rogers J."/>
            <person name="Schein J.E."/>
            <person name="Sohrmann M."/>
            <person name="Spieth J."/>
            <person name="Stajich J.E."/>
            <person name="Wei C."/>
            <person name="Willey D."/>
            <person name="Wilson R.K."/>
            <person name="Durbin R."/>
            <person name="Waterston R.H."/>
        </authorList>
    </citation>
    <scope>NUCLEOTIDE SEQUENCE [LARGE SCALE GENOMIC DNA]</scope>
    <source>
        <strain evidence="8 9">AF16</strain>
    </source>
</reference>
<dbReference type="OMA" id="MAIFTHQ"/>
<accession>A8X7P0</accession>